<protein>
    <submittedName>
        <fullName evidence="6">Alanine acetyltransferase</fullName>
    </submittedName>
</protein>
<evidence type="ECO:0000256" key="3">
    <source>
        <dbReference type="ARBA" id="ARBA00022833"/>
    </source>
</evidence>
<keyword evidence="7" id="KW-1185">Reference proteome</keyword>
<sequence>MTRRLDGSCHCGAVRFTVQSQAPVPYQRCYCSICRKTAGGGGYAINLSARADSLVVEGREALALYRAEITDDAGPCRLSTAERHFCARCGSHLWLFDPTWPDLIHPLASAIDTPLPPAPDHTHLMLDFKPGWVPFAPGPDDLTFPRYPEASIAEWHQARGLWDA</sequence>
<evidence type="ECO:0000313" key="6">
    <source>
        <dbReference type="EMBL" id="PVE47130.1"/>
    </source>
</evidence>
<dbReference type="GO" id="GO:0016846">
    <property type="term" value="F:carbon-sulfur lyase activity"/>
    <property type="evidence" value="ECO:0007669"/>
    <property type="project" value="InterPro"/>
</dbReference>
<keyword evidence="6" id="KW-0808">Transferase</keyword>
<evidence type="ECO:0000313" key="7">
    <source>
        <dbReference type="Proteomes" id="UP000244810"/>
    </source>
</evidence>
<evidence type="ECO:0000259" key="5">
    <source>
        <dbReference type="PROSITE" id="PS51891"/>
    </source>
</evidence>
<dbReference type="GO" id="GO:0046872">
    <property type="term" value="F:metal ion binding"/>
    <property type="evidence" value="ECO:0007669"/>
    <property type="project" value="UniProtKB-KW"/>
</dbReference>
<evidence type="ECO:0000256" key="4">
    <source>
        <dbReference type="ARBA" id="ARBA00023239"/>
    </source>
</evidence>
<organism evidence="6 7">
    <name type="scientific">Pararhodobacter aggregans</name>
    <dbReference type="NCBI Taxonomy" id="404875"/>
    <lineage>
        <taxon>Bacteria</taxon>
        <taxon>Pseudomonadati</taxon>
        <taxon>Pseudomonadota</taxon>
        <taxon>Alphaproteobacteria</taxon>
        <taxon>Rhodobacterales</taxon>
        <taxon>Paracoccaceae</taxon>
        <taxon>Pararhodobacter</taxon>
    </lineage>
</organism>
<dbReference type="PROSITE" id="PS51891">
    <property type="entry name" value="CENP_V_GFA"/>
    <property type="match status" value="1"/>
</dbReference>
<proteinExistence type="inferred from homology"/>
<evidence type="ECO:0000256" key="1">
    <source>
        <dbReference type="ARBA" id="ARBA00005495"/>
    </source>
</evidence>
<dbReference type="Proteomes" id="UP000244810">
    <property type="component" value="Unassembled WGS sequence"/>
</dbReference>
<dbReference type="PANTHER" id="PTHR33337:SF44">
    <property type="entry name" value="DUF636 DOMAIN PROTEIN (AFU_ORTHOLOGUE AFUA_1G09754)"/>
    <property type="match status" value="1"/>
</dbReference>
<dbReference type="PANTHER" id="PTHR33337">
    <property type="entry name" value="GFA DOMAIN-CONTAINING PROTEIN"/>
    <property type="match status" value="1"/>
</dbReference>
<accession>A0A2T7UQV5</accession>
<dbReference type="GO" id="GO:0016740">
    <property type="term" value="F:transferase activity"/>
    <property type="evidence" value="ECO:0007669"/>
    <property type="project" value="UniProtKB-KW"/>
</dbReference>
<dbReference type="Gene3D" id="2.170.150.70">
    <property type="match status" value="1"/>
</dbReference>
<comment type="similarity">
    <text evidence="1">Belongs to the Gfa family.</text>
</comment>
<dbReference type="RefSeq" id="WP_107752142.1">
    <property type="nucleotide sequence ID" value="NZ_QBKF01000006.1"/>
</dbReference>
<keyword evidence="4" id="KW-0456">Lyase</keyword>
<comment type="caution">
    <text evidence="6">The sequence shown here is derived from an EMBL/GenBank/DDBJ whole genome shotgun (WGS) entry which is preliminary data.</text>
</comment>
<dbReference type="AlphaFoldDB" id="A0A2T7UQV5"/>
<dbReference type="OrthoDB" id="9807246at2"/>
<dbReference type="SUPFAM" id="SSF51316">
    <property type="entry name" value="Mss4-like"/>
    <property type="match status" value="1"/>
</dbReference>
<dbReference type="Pfam" id="PF04828">
    <property type="entry name" value="GFA"/>
    <property type="match status" value="1"/>
</dbReference>
<dbReference type="EMBL" id="QDDR01000006">
    <property type="protein sequence ID" value="PVE47130.1"/>
    <property type="molecule type" value="Genomic_DNA"/>
</dbReference>
<dbReference type="InterPro" id="IPR006913">
    <property type="entry name" value="CENP-V/GFA"/>
</dbReference>
<keyword evidence="3" id="KW-0862">Zinc</keyword>
<feature type="domain" description="CENP-V/GFA" evidence="5">
    <location>
        <begin position="5"/>
        <end position="141"/>
    </location>
</feature>
<evidence type="ECO:0000256" key="2">
    <source>
        <dbReference type="ARBA" id="ARBA00022723"/>
    </source>
</evidence>
<name>A0A2T7UQV5_9RHOB</name>
<reference evidence="6 7" key="1">
    <citation type="journal article" date="2011" name="Syst. Appl. Microbiol.">
        <title>Defluviimonas denitrificans gen. nov., sp. nov., and Pararhodobacter aggregans gen. nov., sp. nov., non-phototrophic Rhodobacteraceae from the biofilter of a marine aquaculture.</title>
        <authorList>
            <person name="Foesel B.U."/>
            <person name="Drake H.L."/>
            <person name="Schramm A."/>
        </authorList>
    </citation>
    <scope>NUCLEOTIDE SEQUENCE [LARGE SCALE GENOMIC DNA]</scope>
    <source>
        <strain evidence="6 7">D1-19</strain>
    </source>
</reference>
<gene>
    <name evidence="6" type="ORF">DDE23_12850</name>
</gene>
<dbReference type="InterPro" id="IPR011057">
    <property type="entry name" value="Mss4-like_sf"/>
</dbReference>
<keyword evidence="2" id="KW-0479">Metal-binding</keyword>